<keyword evidence="2" id="KW-1133">Transmembrane helix</keyword>
<keyword evidence="4" id="KW-1185">Reference proteome</keyword>
<evidence type="ECO:0000313" key="4">
    <source>
        <dbReference type="Proteomes" id="UP000008130"/>
    </source>
</evidence>
<dbReference type="RefSeq" id="WP_013651991.1">
    <property type="nucleotide sequence ID" value="NC_015259.1"/>
</dbReference>
<evidence type="ECO:0000313" key="3">
    <source>
        <dbReference type="EMBL" id="ADZ69674.1"/>
    </source>
</evidence>
<keyword evidence="2" id="KW-0812">Transmembrane</keyword>
<feature type="region of interest" description="Disordered" evidence="1">
    <location>
        <begin position="1"/>
        <end position="21"/>
    </location>
</feature>
<organism evidence="3 4">
    <name type="scientific">Polymorphum gilvum (strain LMG 25793 / CGMCC 1.9160 / SL003B-26A1)</name>
    <dbReference type="NCBI Taxonomy" id="991905"/>
    <lineage>
        <taxon>Bacteria</taxon>
        <taxon>Pseudomonadati</taxon>
        <taxon>Pseudomonadota</taxon>
        <taxon>Alphaproteobacteria</taxon>
        <taxon>Rhodobacterales</taxon>
        <taxon>Paracoccaceae</taxon>
        <taxon>Polymorphum</taxon>
    </lineage>
</organism>
<gene>
    <name evidence="3" type="ordered locus">SL003B_1245</name>
</gene>
<feature type="compositionally biased region" description="Polar residues" evidence="1">
    <location>
        <begin position="61"/>
        <end position="73"/>
    </location>
</feature>
<keyword evidence="2" id="KW-0472">Membrane</keyword>
<proteinExistence type="predicted"/>
<name>F2J0K6_POLGS</name>
<dbReference type="EMBL" id="CP002568">
    <property type="protein sequence ID" value="ADZ69674.1"/>
    <property type="molecule type" value="Genomic_DNA"/>
</dbReference>
<evidence type="ECO:0000256" key="2">
    <source>
        <dbReference type="SAM" id="Phobius"/>
    </source>
</evidence>
<dbReference type="STRING" id="991905.SL003B_1245"/>
<feature type="region of interest" description="Disordered" evidence="1">
    <location>
        <begin position="50"/>
        <end position="73"/>
    </location>
</feature>
<evidence type="ECO:0000256" key="1">
    <source>
        <dbReference type="SAM" id="MobiDB-lite"/>
    </source>
</evidence>
<dbReference type="Proteomes" id="UP000008130">
    <property type="component" value="Chromosome"/>
</dbReference>
<reference evidence="3 4" key="1">
    <citation type="journal article" date="2011" name="J. Bacteriol.">
        <title>Complete genome sequence of Polymorphum gilvum SL003B-26A1T, a crude oil-degrading bacterium from oil-polluted saline soil.</title>
        <authorList>
            <person name="Li S.G."/>
            <person name="Tang Y.Q."/>
            <person name="Nie Y."/>
            <person name="Cai M."/>
            <person name="Wu X.L."/>
        </authorList>
    </citation>
    <scope>NUCLEOTIDE SEQUENCE [LARGE SCALE GENOMIC DNA]</scope>
    <source>
        <strain evidence="4">LMG 25793 / CGMCC 1.9160 / SL003B-26A1</strain>
    </source>
</reference>
<protein>
    <submittedName>
        <fullName evidence="3">Uncharacterized protein</fullName>
    </submittedName>
</protein>
<dbReference type="AlphaFoldDB" id="F2J0K6"/>
<dbReference type="KEGG" id="pgv:SL003B_1245"/>
<feature type="transmembrane region" description="Helical" evidence="2">
    <location>
        <begin position="27"/>
        <end position="49"/>
    </location>
</feature>
<accession>F2J0K6</accession>
<sequence length="73" mass="7254">MATRPFGDMPTAPQLRTEERETGLRPLGYAIALGVALAIAMSLGGGLLFEGPAPASKPGAGSTTPDTAQTAAG</sequence>
<dbReference type="HOGENOM" id="CLU_2701631_0_0_5"/>